<dbReference type="EMBL" id="JAYMYJ010000131">
    <property type="protein sequence ID" value="MEB4592339.1"/>
    <property type="molecule type" value="Genomic_DNA"/>
</dbReference>
<organism evidence="2 3">
    <name type="scientific">Candidatus Thiothrix phosphatis</name>
    <dbReference type="NCBI Taxonomy" id="3112415"/>
    <lineage>
        <taxon>Bacteria</taxon>
        <taxon>Pseudomonadati</taxon>
        <taxon>Pseudomonadota</taxon>
        <taxon>Gammaproteobacteria</taxon>
        <taxon>Thiotrichales</taxon>
        <taxon>Thiotrichaceae</taxon>
        <taxon>Thiothrix</taxon>
    </lineage>
</organism>
<protein>
    <submittedName>
        <fullName evidence="2">P27 family phage terminase small subunit</fullName>
    </submittedName>
</protein>
<dbReference type="InterPro" id="IPR006448">
    <property type="entry name" value="Phage_term_ssu_P27"/>
</dbReference>
<name>A0ABU6D1T9_9GAMM</name>
<evidence type="ECO:0000256" key="1">
    <source>
        <dbReference type="SAM" id="MobiDB-lite"/>
    </source>
</evidence>
<feature type="region of interest" description="Disordered" evidence="1">
    <location>
        <begin position="1"/>
        <end position="25"/>
    </location>
</feature>
<reference evidence="3" key="1">
    <citation type="submission" date="2023-07" db="EMBL/GenBank/DDBJ databases">
        <title>The carbon used by Thiothrix.</title>
        <authorList>
            <person name="Chen L."/>
        </authorList>
    </citation>
    <scope>NUCLEOTIDE SEQUENCE [LARGE SCALE GENOMIC DNA]</scope>
</reference>
<keyword evidence="3" id="KW-1185">Reference proteome</keyword>
<dbReference type="Pfam" id="PF05119">
    <property type="entry name" value="Terminase_4"/>
    <property type="match status" value="1"/>
</dbReference>
<comment type="caution">
    <text evidence="2">The sequence shown here is derived from an EMBL/GenBank/DDBJ whole genome shotgun (WGS) entry which is preliminary data.</text>
</comment>
<feature type="compositionally biased region" description="Low complexity" evidence="1">
    <location>
        <begin position="1"/>
        <end position="21"/>
    </location>
</feature>
<evidence type="ECO:0000313" key="2">
    <source>
        <dbReference type="EMBL" id="MEB4592339.1"/>
    </source>
</evidence>
<accession>A0ABU6D1T9</accession>
<evidence type="ECO:0000313" key="3">
    <source>
        <dbReference type="Proteomes" id="UP001308005"/>
    </source>
</evidence>
<dbReference type="RefSeq" id="WP_324696573.1">
    <property type="nucleotide sequence ID" value="NZ_JAYMYJ010000131.1"/>
</dbReference>
<dbReference type="Proteomes" id="UP001308005">
    <property type="component" value="Unassembled WGS sequence"/>
</dbReference>
<sequence length="135" mass="15152">MTKAKSQPQQAAAARKPFAPQGTPQERKLWNRYAILLADQNRYHSGFAEPLMELVRAQLLLRRLDEELEKIPSDQLFYSVVGRNGEQRKAAPEILAVQQARRQFLQFAGAFGLSPVANSKIPAADTTPDSEFDDL</sequence>
<proteinExistence type="predicted"/>
<gene>
    <name evidence="2" type="ORF">VSS37_15230</name>
</gene>